<dbReference type="GO" id="GO:0008080">
    <property type="term" value="F:N-acetyltransferase activity"/>
    <property type="evidence" value="ECO:0007669"/>
    <property type="project" value="TreeGrafter"/>
</dbReference>
<keyword evidence="3" id="KW-1185">Reference proteome</keyword>
<name>A0A2G4F0Z1_9CYAN</name>
<dbReference type="Pfam" id="PF00583">
    <property type="entry name" value="Acetyltransf_1"/>
    <property type="match status" value="1"/>
</dbReference>
<dbReference type="AlphaFoldDB" id="A0A2G4F0Z1"/>
<dbReference type="PROSITE" id="PS51186">
    <property type="entry name" value="GNAT"/>
    <property type="match status" value="1"/>
</dbReference>
<proteinExistence type="predicted"/>
<dbReference type="Gene3D" id="3.40.630.30">
    <property type="match status" value="1"/>
</dbReference>
<dbReference type="EMBL" id="NXIB02000054">
    <property type="protein sequence ID" value="PHX55408.1"/>
    <property type="molecule type" value="Genomic_DNA"/>
</dbReference>
<sequence length="142" mass="16565">MTDTLDQYRIVETLTESQVSDLMELYKNEFWCDKRTREDVVKMLAATDVIIGLVDEGDRLIAFTRVITDFVYRGTVFDVIVHPTHRKMGLGVKLMDLVVNHPKLQAIETLGLHCLPKMIPFYERWNFTDDVGDLKFMKRQNP</sequence>
<dbReference type="PANTHER" id="PTHR13355">
    <property type="entry name" value="GLUCOSAMINE 6-PHOSPHATE N-ACETYLTRANSFERASE"/>
    <property type="match status" value="1"/>
</dbReference>
<organism evidence="2 3">
    <name type="scientific">Tychonema bourrellyi FEM_GT703</name>
    <dbReference type="NCBI Taxonomy" id="2040638"/>
    <lineage>
        <taxon>Bacteria</taxon>
        <taxon>Bacillati</taxon>
        <taxon>Cyanobacteriota</taxon>
        <taxon>Cyanophyceae</taxon>
        <taxon>Oscillatoriophycideae</taxon>
        <taxon>Oscillatoriales</taxon>
        <taxon>Microcoleaceae</taxon>
        <taxon>Tychonema</taxon>
    </lineage>
</organism>
<evidence type="ECO:0000313" key="3">
    <source>
        <dbReference type="Proteomes" id="UP000226442"/>
    </source>
</evidence>
<accession>A0A2G4F0Z1</accession>
<dbReference type="InterPro" id="IPR000182">
    <property type="entry name" value="GNAT_dom"/>
</dbReference>
<protein>
    <submittedName>
        <fullName evidence="2">N-acetyltransferase</fullName>
    </submittedName>
</protein>
<evidence type="ECO:0000313" key="2">
    <source>
        <dbReference type="EMBL" id="PHX55408.1"/>
    </source>
</evidence>
<dbReference type="SUPFAM" id="SSF55729">
    <property type="entry name" value="Acyl-CoA N-acyltransferases (Nat)"/>
    <property type="match status" value="1"/>
</dbReference>
<dbReference type="CDD" id="cd04301">
    <property type="entry name" value="NAT_SF"/>
    <property type="match status" value="1"/>
</dbReference>
<feature type="domain" description="N-acetyltransferase" evidence="1">
    <location>
        <begin position="9"/>
        <end position="142"/>
    </location>
</feature>
<dbReference type="PANTHER" id="PTHR13355:SF15">
    <property type="entry name" value="GCN5-RELATED N-ACETYLTRANSFERASE 3, CHLOROPLASTIC"/>
    <property type="match status" value="1"/>
</dbReference>
<gene>
    <name evidence="2" type="ORF">CP500_011090</name>
</gene>
<dbReference type="InterPro" id="IPR016181">
    <property type="entry name" value="Acyl_CoA_acyltransferase"/>
</dbReference>
<dbReference type="InterPro" id="IPR039143">
    <property type="entry name" value="GNPNAT1-like"/>
</dbReference>
<reference evidence="2" key="1">
    <citation type="submission" date="2017-10" db="EMBL/GenBank/DDBJ databases">
        <title>Draft genome sequence of the planktic cyanobacteria Tychonema bourrellyi isolated from alpine lentic freshwater.</title>
        <authorList>
            <person name="Tett A."/>
            <person name="Armanini F."/>
            <person name="Asnicar F."/>
            <person name="Boscaini A."/>
            <person name="Pasolli E."/>
            <person name="Zolfo M."/>
            <person name="Donati C."/>
            <person name="Salmaso N."/>
            <person name="Segata N."/>
        </authorList>
    </citation>
    <scope>NUCLEOTIDE SEQUENCE</scope>
    <source>
        <strain evidence="2">FEM_GT703</strain>
    </source>
</reference>
<dbReference type="RefSeq" id="WP_096831132.1">
    <property type="nucleotide sequence ID" value="NZ_NXIB02000054.1"/>
</dbReference>
<comment type="caution">
    <text evidence="2">The sequence shown here is derived from an EMBL/GenBank/DDBJ whole genome shotgun (WGS) entry which is preliminary data.</text>
</comment>
<evidence type="ECO:0000259" key="1">
    <source>
        <dbReference type="PROSITE" id="PS51186"/>
    </source>
</evidence>
<dbReference type="Proteomes" id="UP000226442">
    <property type="component" value="Unassembled WGS sequence"/>
</dbReference>
<dbReference type="OrthoDB" id="9775804at2"/>